<name>A0A1K1LNF9_9FLAO</name>
<dbReference type="EMBL" id="FPJE01000001">
    <property type="protein sequence ID" value="SFW12416.1"/>
    <property type="molecule type" value="Genomic_DNA"/>
</dbReference>
<dbReference type="InterPro" id="IPR001206">
    <property type="entry name" value="Diacylglycerol_kinase_cat_dom"/>
</dbReference>
<dbReference type="GO" id="GO:0005524">
    <property type="term" value="F:ATP binding"/>
    <property type="evidence" value="ECO:0007669"/>
    <property type="project" value="UniProtKB-KW"/>
</dbReference>
<accession>A0A1K1LNF9</accession>
<dbReference type="InterPro" id="IPR050187">
    <property type="entry name" value="Lipid_Phosphate_FormReg"/>
</dbReference>
<dbReference type="SUPFAM" id="SSF111331">
    <property type="entry name" value="NAD kinase/diacylglycerol kinase-like"/>
    <property type="match status" value="1"/>
</dbReference>
<dbReference type="SMART" id="SM00046">
    <property type="entry name" value="DAGKc"/>
    <property type="match status" value="1"/>
</dbReference>
<dbReference type="Gene3D" id="3.40.50.10330">
    <property type="entry name" value="Probable inorganic polyphosphate/atp-NAD kinase, domain 1"/>
    <property type="match status" value="1"/>
</dbReference>
<dbReference type="PANTHER" id="PTHR12358:SF54">
    <property type="entry name" value="SPHINGOSINE KINASE RELATED PROTEIN"/>
    <property type="match status" value="1"/>
</dbReference>
<sequence length="289" mass="32045">MQIMKLLLVINPISGDQDKEPFVKKIKDHVNSQDELDIFRTNGENDLEQLREYFRKKYDRVLVIGGDGTVKLVAEAMDDSPVSIGIIPAGSANGLASDLGLPESPEDAITVALGSETRKIDGVYLNGELGLHISDLGLNAELIKEYENGFFRGKLGYALNSIPTLFQSEGPYDFTIQTKNRTRKIRGIMLAFANSKKFGTGAVVNPDGKIDDGIFEILVFKKLDFIEIIKTLQHTEQLSRDFVEIIPVKEVRVTTTKPVDFQVDGEYCQAVSEVRARIAPQKLEIAVGK</sequence>
<evidence type="ECO:0000259" key="5">
    <source>
        <dbReference type="PROSITE" id="PS50146"/>
    </source>
</evidence>
<evidence type="ECO:0000256" key="2">
    <source>
        <dbReference type="ARBA" id="ARBA00022741"/>
    </source>
</evidence>
<dbReference type="Proteomes" id="UP000182248">
    <property type="component" value="Unassembled WGS sequence"/>
</dbReference>
<evidence type="ECO:0000256" key="1">
    <source>
        <dbReference type="ARBA" id="ARBA00022679"/>
    </source>
</evidence>
<dbReference type="InterPro" id="IPR017438">
    <property type="entry name" value="ATP-NAD_kinase_N"/>
</dbReference>
<keyword evidence="3 6" id="KW-0418">Kinase</keyword>
<proteinExistence type="predicted"/>
<keyword evidence="4" id="KW-0067">ATP-binding</keyword>
<evidence type="ECO:0000256" key="3">
    <source>
        <dbReference type="ARBA" id="ARBA00022777"/>
    </source>
</evidence>
<keyword evidence="2" id="KW-0547">Nucleotide-binding</keyword>
<protein>
    <submittedName>
        <fullName evidence="6">Lipid kinase, YegS/Rv2252/BmrU family</fullName>
    </submittedName>
</protein>
<dbReference type="PANTHER" id="PTHR12358">
    <property type="entry name" value="SPHINGOSINE KINASE"/>
    <property type="match status" value="1"/>
</dbReference>
<dbReference type="Gene3D" id="2.60.200.40">
    <property type="match status" value="1"/>
</dbReference>
<dbReference type="OrthoDB" id="9786026at2"/>
<evidence type="ECO:0000256" key="4">
    <source>
        <dbReference type="ARBA" id="ARBA00022840"/>
    </source>
</evidence>
<evidence type="ECO:0000313" key="7">
    <source>
        <dbReference type="Proteomes" id="UP000182248"/>
    </source>
</evidence>
<reference evidence="6 7" key="1">
    <citation type="submission" date="2016-11" db="EMBL/GenBank/DDBJ databases">
        <authorList>
            <person name="Jaros S."/>
            <person name="Januszkiewicz K."/>
            <person name="Wedrychowicz H."/>
        </authorList>
    </citation>
    <scope>NUCLEOTIDE SEQUENCE [LARGE SCALE GENOMIC DNA]</scope>
    <source>
        <strain evidence="6 7">CGMCC 1.12145</strain>
    </source>
</reference>
<dbReference type="GO" id="GO:0016301">
    <property type="term" value="F:kinase activity"/>
    <property type="evidence" value="ECO:0007669"/>
    <property type="project" value="UniProtKB-KW"/>
</dbReference>
<keyword evidence="1" id="KW-0808">Transferase</keyword>
<gene>
    <name evidence="6" type="ORF">SAMN02927921_00115</name>
</gene>
<organism evidence="6 7">
    <name type="scientific">Sinomicrobium oceani</name>
    <dbReference type="NCBI Taxonomy" id="1150368"/>
    <lineage>
        <taxon>Bacteria</taxon>
        <taxon>Pseudomonadati</taxon>
        <taxon>Bacteroidota</taxon>
        <taxon>Flavobacteriia</taxon>
        <taxon>Flavobacteriales</taxon>
        <taxon>Flavobacteriaceae</taxon>
        <taxon>Sinomicrobium</taxon>
    </lineage>
</organism>
<keyword evidence="7" id="KW-1185">Reference proteome</keyword>
<dbReference type="Pfam" id="PF00781">
    <property type="entry name" value="DAGK_cat"/>
    <property type="match status" value="1"/>
</dbReference>
<dbReference type="InterPro" id="IPR045540">
    <property type="entry name" value="YegS/DAGK_C"/>
</dbReference>
<dbReference type="AlphaFoldDB" id="A0A1K1LNF9"/>
<dbReference type="Pfam" id="PF19279">
    <property type="entry name" value="YegS_C"/>
    <property type="match status" value="1"/>
</dbReference>
<dbReference type="InterPro" id="IPR016064">
    <property type="entry name" value="NAD/diacylglycerol_kinase_sf"/>
</dbReference>
<feature type="domain" description="DAGKc" evidence="5">
    <location>
        <begin position="1"/>
        <end position="129"/>
    </location>
</feature>
<evidence type="ECO:0000313" key="6">
    <source>
        <dbReference type="EMBL" id="SFW12416.1"/>
    </source>
</evidence>
<dbReference type="PROSITE" id="PS50146">
    <property type="entry name" value="DAGK"/>
    <property type="match status" value="1"/>
</dbReference>
<dbReference type="STRING" id="1150368.SAMN02927921_00115"/>